<feature type="region of interest" description="Disordered" evidence="1">
    <location>
        <begin position="1"/>
        <end position="21"/>
    </location>
</feature>
<accession>A0A6G6WGE9</accession>
<evidence type="ECO:0000256" key="1">
    <source>
        <dbReference type="SAM" id="MobiDB-lite"/>
    </source>
</evidence>
<proteinExistence type="predicted"/>
<keyword evidence="3" id="KW-1185">Reference proteome</keyword>
<dbReference type="KEGG" id="nano:G5V58_16540"/>
<dbReference type="InterPro" id="IPR046000">
    <property type="entry name" value="DUF5956"/>
</dbReference>
<organism evidence="2 3">
    <name type="scientific">Nocardioides anomalus</name>
    <dbReference type="NCBI Taxonomy" id="2712223"/>
    <lineage>
        <taxon>Bacteria</taxon>
        <taxon>Bacillati</taxon>
        <taxon>Actinomycetota</taxon>
        <taxon>Actinomycetes</taxon>
        <taxon>Propionibacteriales</taxon>
        <taxon>Nocardioidaceae</taxon>
        <taxon>Nocardioides</taxon>
    </lineage>
</organism>
<dbReference type="EMBL" id="CP049257">
    <property type="protein sequence ID" value="QIG44165.1"/>
    <property type="molecule type" value="Genomic_DNA"/>
</dbReference>
<dbReference type="Pfam" id="PF19381">
    <property type="entry name" value="DUF5956"/>
    <property type="match status" value="1"/>
</dbReference>
<dbReference type="Proteomes" id="UP000502996">
    <property type="component" value="Chromosome"/>
</dbReference>
<sequence>MDPWDGGEALSLSESHPGVGVVTDDVEELPEVREARARGWEPVSEAPLWCFLPAVWPRAHRAWTPDRRIRHSTYSSSDGTTGRTPWSAWTYADVEASQNAILAECGFPPRPFGRLWFVRMAGPWPSVDGFLSDLLRDWAVHHDVLADSELADFTRSRVRQAFSV</sequence>
<reference evidence="2 3" key="1">
    <citation type="submission" date="2020-02" db="EMBL/GenBank/DDBJ databases">
        <title>Full genome sequence of Nocardioides sp. R-3366.</title>
        <authorList>
            <person name="Im W.-T."/>
        </authorList>
    </citation>
    <scope>NUCLEOTIDE SEQUENCE [LARGE SCALE GENOMIC DNA]</scope>
    <source>
        <strain evidence="2 3">R-3366</strain>
    </source>
</reference>
<gene>
    <name evidence="2" type="ORF">G5V58_16540</name>
</gene>
<evidence type="ECO:0000313" key="3">
    <source>
        <dbReference type="Proteomes" id="UP000502996"/>
    </source>
</evidence>
<dbReference type="RefSeq" id="WP_165235080.1">
    <property type="nucleotide sequence ID" value="NZ_CP049257.1"/>
</dbReference>
<evidence type="ECO:0000313" key="2">
    <source>
        <dbReference type="EMBL" id="QIG44165.1"/>
    </source>
</evidence>
<dbReference type="AlphaFoldDB" id="A0A6G6WGE9"/>
<protein>
    <submittedName>
        <fullName evidence="2">Uncharacterized protein</fullName>
    </submittedName>
</protein>
<name>A0A6G6WGE9_9ACTN</name>